<evidence type="ECO:0000313" key="2">
    <source>
        <dbReference type="Proteomes" id="UP000321901"/>
    </source>
</evidence>
<sequence>MYSIHFYENNMYILNQALRNIPAVDENVRIKGRNGKVVSVMRMDENRYFVYVEFEIIVDKRKSAESDLRKKRR</sequence>
<protein>
    <submittedName>
        <fullName evidence="1">Uncharacterized protein</fullName>
    </submittedName>
</protein>
<organism evidence="1 2">
    <name type="scientific">Sporosarcina luteola</name>
    <dbReference type="NCBI Taxonomy" id="582850"/>
    <lineage>
        <taxon>Bacteria</taxon>
        <taxon>Bacillati</taxon>
        <taxon>Bacillota</taxon>
        <taxon>Bacilli</taxon>
        <taxon>Bacillales</taxon>
        <taxon>Caryophanaceae</taxon>
        <taxon>Sporosarcina</taxon>
    </lineage>
</organism>
<name>A0A511Z8T2_9BACL</name>
<reference evidence="1 2" key="1">
    <citation type="submission" date="2019-07" db="EMBL/GenBank/DDBJ databases">
        <title>Whole genome shotgun sequence of Sporosarcina luteola NBRC 105378.</title>
        <authorList>
            <person name="Hosoyama A."/>
            <person name="Uohara A."/>
            <person name="Ohji S."/>
            <person name="Ichikawa N."/>
        </authorList>
    </citation>
    <scope>NUCLEOTIDE SEQUENCE [LARGE SCALE GENOMIC DNA]</scope>
    <source>
        <strain evidence="1 2">NBRC 105378</strain>
    </source>
</reference>
<dbReference type="AlphaFoldDB" id="A0A511Z8T2"/>
<dbReference type="RefSeq" id="WP_147058110.1">
    <property type="nucleotide sequence ID" value="NZ_BJYL01000027.1"/>
</dbReference>
<comment type="caution">
    <text evidence="1">The sequence shown here is derived from an EMBL/GenBank/DDBJ whole genome shotgun (WGS) entry which is preliminary data.</text>
</comment>
<gene>
    <name evidence="1" type="ORF">SLU01_21350</name>
</gene>
<evidence type="ECO:0000313" key="1">
    <source>
        <dbReference type="EMBL" id="GEN83823.1"/>
    </source>
</evidence>
<dbReference type="EMBL" id="BJYL01000027">
    <property type="protein sequence ID" value="GEN83823.1"/>
    <property type="molecule type" value="Genomic_DNA"/>
</dbReference>
<dbReference type="OrthoDB" id="2934625at2"/>
<accession>A0A511Z8T2</accession>
<proteinExistence type="predicted"/>
<keyword evidence="2" id="KW-1185">Reference proteome</keyword>
<dbReference type="Proteomes" id="UP000321901">
    <property type="component" value="Unassembled WGS sequence"/>
</dbReference>